<dbReference type="SUPFAM" id="SSF55166">
    <property type="entry name" value="Hedgehog/DD-peptidase"/>
    <property type="match status" value="1"/>
</dbReference>
<dbReference type="Proteomes" id="UP000219788">
    <property type="component" value="Unassembled WGS sequence"/>
</dbReference>
<dbReference type="InterPro" id="IPR009045">
    <property type="entry name" value="Zn_M74/Hedgehog-like"/>
</dbReference>
<dbReference type="InterPro" id="IPR013230">
    <property type="entry name" value="Peptidase_M15A_C"/>
</dbReference>
<dbReference type="Gene3D" id="3.30.1380.10">
    <property type="match status" value="1"/>
</dbReference>
<evidence type="ECO:0000259" key="1">
    <source>
        <dbReference type="Pfam" id="PF08291"/>
    </source>
</evidence>
<evidence type="ECO:0000313" key="3">
    <source>
        <dbReference type="Proteomes" id="UP000219788"/>
    </source>
</evidence>
<accession>A0A2A7U767</accession>
<protein>
    <submittedName>
        <fullName evidence="2">Serine/threonine protein kinase</fullName>
    </submittedName>
</protein>
<name>A0A2A7U767_EDWTA</name>
<dbReference type="Pfam" id="PF08291">
    <property type="entry name" value="Peptidase_M15_3"/>
    <property type="match status" value="1"/>
</dbReference>
<keyword evidence="2" id="KW-0418">Kinase</keyword>
<dbReference type="RefSeq" id="WP_098142724.1">
    <property type="nucleotide sequence ID" value="NZ_PDDV01000010.1"/>
</dbReference>
<dbReference type="EMBL" id="PDDV01000010">
    <property type="protein sequence ID" value="PEH74121.1"/>
    <property type="molecule type" value="Genomic_DNA"/>
</dbReference>
<keyword evidence="2" id="KW-0723">Serine/threonine-protein kinase</keyword>
<feature type="domain" description="Peptidase M15A C-terminal" evidence="1">
    <location>
        <begin position="5"/>
        <end position="105"/>
    </location>
</feature>
<dbReference type="GO" id="GO:0004674">
    <property type="term" value="F:protein serine/threonine kinase activity"/>
    <property type="evidence" value="ECO:0007669"/>
    <property type="project" value="UniProtKB-KW"/>
</dbReference>
<keyword evidence="2" id="KW-0808">Transferase</keyword>
<sequence length="113" mass="12829">MKAKYFKEHEFACRCCGVVKVDPELLTVLDDVREHFGVQVFVNSGYRCPKHNAEIGGAAKSKHMLGIAADIIAIGVMPSEVYKYLDEKYPNKYGLGKYNTFTHCDVRPDKARW</sequence>
<dbReference type="AlphaFoldDB" id="A0A2A7U767"/>
<evidence type="ECO:0000313" key="2">
    <source>
        <dbReference type="EMBL" id="PEH74121.1"/>
    </source>
</evidence>
<comment type="caution">
    <text evidence="2">The sequence shown here is derived from an EMBL/GenBank/DDBJ whole genome shotgun (WGS) entry which is preliminary data.</text>
</comment>
<dbReference type="OrthoDB" id="5242612at2"/>
<proteinExistence type="predicted"/>
<gene>
    <name evidence="2" type="ORF">CRM76_02130</name>
</gene>
<reference evidence="3" key="1">
    <citation type="submission" date="2017-09" db="EMBL/GenBank/DDBJ databases">
        <title>FDA dAtabase for Regulatory Grade micrObial Sequences (FDA-ARGOS): Supporting development and validation of Infectious Disease Dx tests.</title>
        <authorList>
            <person name="Goldberg B."/>
            <person name="Campos J."/>
            <person name="Tallon L."/>
            <person name="Sadzewicz L."/>
            <person name="Ott S."/>
            <person name="Zhao X."/>
            <person name="Nagaraj S."/>
            <person name="Vavikolanu K."/>
            <person name="Aluvathingal J."/>
            <person name="Nadendla S."/>
            <person name="Geyer C."/>
            <person name="Sichtig H."/>
        </authorList>
    </citation>
    <scope>NUCLEOTIDE SEQUENCE [LARGE SCALE GENOMIC DNA]</scope>
    <source>
        <strain evidence="3">FDAARGOS_370</strain>
    </source>
</reference>
<organism evidence="2 3">
    <name type="scientific">Edwardsiella tarda</name>
    <dbReference type="NCBI Taxonomy" id="636"/>
    <lineage>
        <taxon>Bacteria</taxon>
        <taxon>Pseudomonadati</taxon>
        <taxon>Pseudomonadota</taxon>
        <taxon>Gammaproteobacteria</taxon>
        <taxon>Enterobacterales</taxon>
        <taxon>Hafniaceae</taxon>
        <taxon>Edwardsiella</taxon>
    </lineage>
</organism>